<dbReference type="Pfam" id="PF06965">
    <property type="entry name" value="Na_H_antiport_1"/>
    <property type="match status" value="1"/>
</dbReference>
<feature type="transmembrane region" description="Helical" evidence="5">
    <location>
        <begin position="12"/>
        <end position="36"/>
    </location>
</feature>
<dbReference type="Gene3D" id="1.20.1530.10">
    <property type="entry name" value="Na+/H+ antiporter like domain"/>
    <property type="match status" value="1"/>
</dbReference>
<dbReference type="InterPro" id="IPR004670">
    <property type="entry name" value="NhaA"/>
</dbReference>
<sequence>MSSRASCPCSYARFLATESAGAILLVGATVVALVWANSPWSETYQNLWSAIASVQTGEPACRWTSTAG</sequence>
<evidence type="ECO:0000256" key="4">
    <source>
        <dbReference type="ARBA" id="ARBA00023065"/>
    </source>
</evidence>
<proteinExistence type="predicted"/>
<keyword evidence="1" id="KW-0813">Transport</keyword>
<keyword evidence="2" id="KW-0050">Antiport</keyword>
<evidence type="ECO:0000313" key="6">
    <source>
        <dbReference type="EMBL" id="GAA3510700.1"/>
    </source>
</evidence>
<keyword evidence="5" id="KW-1133">Transmembrane helix</keyword>
<gene>
    <name evidence="6" type="ORF">GCM10022262_38520</name>
</gene>
<protein>
    <recommendedName>
        <fullName evidence="8">DUF998 domain-containing protein</fullName>
    </recommendedName>
</protein>
<evidence type="ECO:0000256" key="1">
    <source>
        <dbReference type="ARBA" id="ARBA00022448"/>
    </source>
</evidence>
<evidence type="ECO:0008006" key="8">
    <source>
        <dbReference type="Google" id="ProtNLM"/>
    </source>
</evidence>
<keyword evidence="7" id="KW-1185">Reference proteome</keyword>
<name>A0ABP6ULI9_9MICO</name>
<evidence type="ECO:0000256" key="5">
    <source>
        <dbReference type="SAM" id="Phobius"/>
    </source>
</evidence>
<keyword evidence="4" id="KW-0406">Ion transport</keyword>
<keyword evidence="5" id="KW-0812">Transmembrane</keyword>
<accession>A0ABP6ULI9</accession>
<evidence type="ECO:0000256" key="3">
    <source>
        <dbReference type="ARBA" id="ARBA00023053"/>
    </source>
</evidence>
<keyword evidence="3" id="KW-0915">Sodium</keyword>
<reference evidence="7" key="1">
    <citation type="journal article" date="2019" name="Int. J. Syst. Evol. Microbiol.">
        <title>The Global Catalogue of Microorganisms (GCM) 10K type strain sequencing project: providing services to taxonomists for standard genome sequencing and annotation.</title>
        <authorList>
            <consortium name="The Broad Institute Genomics Platform"/>
            <consortium name="The Broad Institute Genome Sequencing Center for Infectious Disease"/>
            <person name="Wu L."/>
            <person name="Ma J."/>
        </authorList>
    </citation>
    <scope>NUCLEOTIDE SEQUENCE [LARGE SCALE GENOMIC DNA]</scope>
    <source>
        <strain evidence="7">JCM 17459</strain>
    </source>
</reference>
<dbReference type="Proteomes" id="UP001499841">
    <property type="component" value="Unassembled WGS sequence"/>
</dbReference>
<evidence type="ECO:0000313" key="7">
    <source>
        <dbReference type="Proteomes" id="UP001499841"/>
    </source>
</evidence>
<dbReference type="EMBL" id="BAABBA010000030">
    <property type="protein sequence ID" value="GAA3510700.1"/>
    <property type="molecule type" value="Genomic_DNA"/>
</dbReference>
<dbReference type="RefSeq" id="WP_345044939.1">
    <property type="nucleotide sequence ID" value="NZ_BAABBA010000030.1"/>
</dbReference>
<evidence type="ECO:0000256" key="2">
    <source>
        <dbReference type="ARBA" id="ARBA00022449"/>
    </source>
</evidence>
<keyword evidence="5" id="KW-0472">Membrane</keyword>
<dbReference type="InterPro" id="IPR023171">
    <property type="entry name" value="Na/H_antiporter_dom_sf"/>
</dbReference>
<comment type="caution">
    <text evidence="6">The sequence shown here is derived from an EMBL/GenBank/DDBJ whole genome shotgun (WGS) entry which is preliminary data.</text>
</comment>
<organism evidence="6 7">
    <name type="scientific">Georgenia daeguensis</name>
    <dbReference type="NCBI Taxonomy" id="908355"/>
    <lineage>
        <taxon>Bacteria</taxon>
        <taxon>Bacillati</taxon>
        <taxon>Actinomycetota</taxon>
        <taxon>Actinomycetes</taxon>
        <taxon>Micrococcales</taxon>
        <taxon>Bogoriellaceae</taxon>
        <taxon>Georgenia</taxon>
    </lineage>
</organism>